<dbReference type="PANTHER" id="PTHR30544:SF5">
    <property type="entry name" value="RADICAL SAM CORE DOMAIN-CONTAINING PROTEIN"/>
    <property type="match status" value="1"/>
</dbReference>
<reference evidence="15 16" key="1">
    <citation type="submission" date="2019-03" db="EMBL/GenBank/DDBJ databases">
        <title>Genomic Encyclopedia of Type Strains, Phase IV (KMG-IV): sequencing the most valuable type-strain genomes for metagenomic binning, comparative biology and taxonomic classification.</title>
        <authorList>
            <person name="Goeker M."/>
        </authorList>
    </citation>
    <scope>NUCLEOTIDE SEQUENCE [LARGE SCALE GENOMIC DNA]</scope>
    <source>
        <strain evidence="15 16">DSM 24176</strain>
    </source>
</reference>
<dbReference type="Pfam" id="PF21016">
    <property type="entry name" value="RlmN_N"/>
    <property type="match status" value="1"/>
</dbReference>
<dbReference type="CDD" id="cd01335">
    <property type="entry name" value="Radical_SAM"/>
    <property type="match status" value="1"/>
</dbReference>
<evidence type="ECO:0000256" key="12">
    <source>
        <dbReference type="ARBA" id="ARBA00023157"/>
    </source>
</evidence>
<dbReference type="SFLD" id="SFLDF00275">
    <property type="entry name" value="adenosine_C2_methyltransferase"/>
    <property type="match status" value="1"/>
</dbReference>
<gene>
    <name evidence="13" type="primary">rlmN</name>
    <name evidence="15" type="ORF">EDC19_0754</name>
</gene>
<dbReference type="SMART" id="SM00729">
    <property type="entry name" value="Elp3"/>
    <property type="match status" value="1"/>
</dbReference>
<dbReference type="GO" id="GO:0002935">
    <property type="term" value="F:tRNA (adenine(37)-C2)-methyltransferase activity"/>
    <property type="evidence" value="ECO:0007669"/>
    <property type="project" value="UniProtKB-UniRule"/>
</dbReference>
<dbReference type="GO" id="GO:0070040">
    <property type="term" value="F:rRNA (adenine(2503)-C2-)-methyltransferase activity"/>
    <property type="evidence" value="ECO:0007669"/>
    <property type="project" value="UniProtKB-UniRule"/>
</dbReference>
<dbReference type="PANTHER" id="PTHR30544">
    <property type="entry name" value="23S RRNA METHYLTRANSFERASE"/>
    <property type="match status" value="1"/>
</dbReference>
<dbReference type="PROSITE" id="PS51918">
    <property type="entry name" value="RADICAL_SAM"/>
    <property type="match status" value="1"/>
</dbReference>
<dbReference type="GO" id="GO:0070475">
    <property type="term" value="P:rRNA base methylation"/>
    <property type="evidence" value="ECO:0007669"/>
    <property type="project" value="UniProtKB-UniRule"/>
</dbReference>
<evidence type="ECO:0000256" key="2">
    <source>
        <dbReference type="ARBA" id="ARBA00022485"/>
    </source>
</evidence>
<comment type="caution">
    <text evidence="15">The sequence shown here is derived from an EMBL/GenBank/DDBJ whole genome shotgun (WGS) entry which is preliminary data.</text>
</comment>
<dbReference type="InterPro" id="IPR004383">
    <property type="entry name" value="rRNA_lsu_MTrfase_RlmN/Cfr"/>
</dbReference>
<dbReference type="InterPro" id="IPR006638">
    <property type="entry name" value="Elp3/MiaA/NifB-like_rSAM"/>
</dbReference>
<keyword evidence="2 13" id="KW-0004">4Fe-4S</keyword>
<feature type="binding site" evidence="13">
    <location>
        <position position="126"/>
    </location>
    <ligand>
        <name>[4Fe-4S] cluster</name>
        <dbReference type="ChEBI" id="CHEBI:49883"/>
        <note>4Fe-4S-S-AdoMet</note>
    </ligand>
</feature>
<comment type="similarity">
    <text evidence="13">Belongs to the radical SAM superfamily. RlmN family.</text>
</comment>
<dbReference type="Proteomes" id="UP000294545">
    <property type="component" value="Unassembled WGS sequence"/>
</dbReference>
<dbReference type="GO" id="GO:0000049">
    <property type="term" value="F:tRNA binding"/>
    <property type="evidence" value="ECO:0007669"/>
    <property type="project" value="UniProtKB-UniRule"/>
</dbReference>
<evidence type="ECO:0000256" key="5">
    <source>
        <dbReference type="ARBA" id="ARBA00022603"/>
    </source>
</evidence>
<keyword evidence="9 13" id="KW-0479">Metal-binding</keyword>
<evidence type="ECO:0000256" key="11">
    <source>
        <dbReference type="ARBA" id="ARBA00023014"/>
    </source>
</evidence>
<comment type="function">
    <text evidence="13">Specifically methylates position 2 of adenine 2503 in 23S rRNA and position 2 of adenine 37 in tRNAs.</text>
</comment>
<dbReference type="GO" id="GO:0046872">
    <property type="term" value="F:metal ion binding"/>
    <property type="evidence" value="ECO:0007669"/>
    <property type="project" value="UniProtKB-KW"/>
</dbReference>
<feature type="domain" description="Radical SAM core" evidence="14">
    <location>
        <begin position="105"/>
        <end position="335"/>
    </location>
</feature>
<dbReference type="Gene3D" id="3.20.20.70">
    <property type="entry name" value="Aldolase class I"/>
    <property type="match status" value="1"/>
</dbReference>
<feature type="binding site" evidence="13">
    <location>
        <position position="123"/>
    </location>
    <ligand>
        <name>[4Fe-4S] cluster</name>
        <dbReference type="ChEBI" id="CHEBI:49883"/>
        <note>4Fe-4S-S-AdoMet</note>
    </ligand>
</feature>
<dbReference type="NCBIfam" id="TIGR00048">
    <property type="entry name" value="rRNA_mod_RlmN"/>
    <property type="match status" value="1"/>
</dbReference>
<dbReference type="EMBL" id="SMGQ01000011">
    <property type="protein sequence ID" value="TCK98334.1"/>
    <property type="molecule type" value="Genomic_DNA"/>
</dbReference>
<evidence type="ECO:0000256" key="1">
    <source>
        <dbReference type="ARBA" id="ARBA00004496"/>
    </source>
</evidence>
<evidence type="ECO:0000259" key="14">
    <source>
        <dbReference type="PROSITE" id="PS51918"/>
    </source>
</evidence>
<comment type="cofactor">
    <cofactor evidence="13">
        <name>[4Fe-4S] cluster</name>
        <dbReference type="ChEBI" id="CHEBI:49883"/>
    </cofactor>
    <text evidence="13">Binds 1 [4Fe-4S] cluster. The cluster is coordinated with 3 cysteines and an exchangeable S-adenosyl-L-methionine.</text>
</comment>
<evidence type="ECO:0000313" key="16">
    <source>
        <dbReference type="Proteomes" id="UP000294545"/>
    </source>
</evidence>
<keyword evidence="7 13" id="KW-0949">S-adenosyl-L-methionine</keyword>
<dbReference type="InterPro" id="IPR013785">
    <property type="entry name" value="Aldolase_TIM"/>
</dbReference>
<dbReference type="GO" id="GO:0019843">
    <property type="term" value="F:rRNA binding"/>
    <property type="evidence" value="ECO:0007669"/>
    <property type="project" value="UniProtKB-UniRule"/>
</dbReference>
<evidence type="ECO:0000256" key="10">
    <source>
        <dbReference type="ARBA" id="ARBA00023004"/>
    </source>
</evidence>
<feature type="binding site" evidence="13">
    <location>
        <begin position="221"/>
        <end position="223"/>
    </location>
    <ligand>
        <name>S-adenosyl-L-methionine</name>
        <dbReference type="ChEBI" id="CHEBI:59789"/>
    </ligand>
</feature>
<comment type="catalytic activity">
    <reaction evidence="13">
        <text>adenosine(2503) in 23S rRNA + 2 reduced [2Fe-2S]-[ferredoxin] + 2 S-adenosyl-L-methionine = 2-methyladenosine(2503) in 23S rRNA + 5'-deoxyadenosine + L-methionine + 2 oxidized [2Fe-2S]-[ferredoxin] + S-adenosyl-L-homocysteine</text>
        <dbReference type="Rhea" id="RHEA:42916"/>
        <dbReference type="Rhea" id="RHEA-COMP:10000"/>
        <dbReference type="Rhea" id="RHEA-COMP:10001"/>
        <dbReference type="Rhea" id="RHEA-COMP:10152"/>
        <dbReference type="Rhea" id="RHEA-COMP:10282"/>
        <dbReference type="ChEBI" id="CHEBI:17319"/>
        <dbReference type="ChEBI" id="CHEBI:33737"/>
        <dbReference type="ChEBI" id="CHEBI:33738"/>
        <dbReference type="ChEBI" id="CHEBI:57844"/>
        <dbReference type="ChEBI" id="CHEBI:57856"/>
        <dbReference type="ChEBI" id="CHEBI:59789"/>
        <dbReference type="ChEBI" id="CHEBI:74411"/>
        <dbReference type="ChEBI" id="CHEBI:74497"/>
        <dbReference type="EC" id="2.1.1.192"/>
    </reaction>
</comment>
<keyword evidence="11 13" id="KW-0411">Iron-sulfur</keyword>
<dbReference type="SUPFAM" id="SSF102114">
    <property type="entry name" value="Radical SAM enzymes"/>
    <property type="match status" value="1"/>
</dbReference>
<evidence type="ECO:0000256" key="7">
    <source>
        <dbReference type="ARBA" id="ARBA00022691"/>
    </source>
</evidence>
<keyword evidence="8 13" id="KW-0819">tRNA processing</keyword>
<organism evidence="15 16">
    <name type="scientific">Natranaerovirga hydrolytica</name>
    <dbReference type="NCBI Taxonomy" id="680378"/>
    <lineage>
        <taxon>Bacteria</taxon>
        <taxon>Bacillati</taxon>
        <taxon>Bacillota</taxon>
        <taxon>Clostridia</taxon>
        <taxon>Lachnospirales</taxon>
        <taxon>Natranaerovirgaceae</taxon>
        <taxon>Natranaerovirga</taxon>
    </lineage>
</organism>
<name>A0A4R1N2V0_9FIRM</name>
<evidence type="ECO:0000256" key="6">
    <source>
        <dbReference type="ARBA" id="ARBA00022679"/>
    </source>
</evidence>
<dbReference type="HAMAP" id="MF_01849">
    <property type="entry name" value="RNA_methyltr_RlmN"/>
    <property type="match status" value="1"/>
</dbReference>
<feature type="active site" description="Proton acceptor" evidence="13">
    <location>
        <position position="99"/>
    </location>
</feature>
<dbReference type="InterPro" id="IPR058240">
    <property type="entry name" value="rSAM_sf"/>
</dbReference>
<dbReference type="Gene3D" id="1.10.150.530">
    <property type="match status" value="1"/>
</dbReference>
<proteinExistence type="inferred from homology"/>
<dbReference type="GO" id="GO:0030488">
    <property type="term" value="P:tRNA methylation"/>
    <property type="evidence" value="ECO:0007669"/>
    <property type="project" value="UniProtKB-UniRule"/>
</dbReference>
<keyword evidence="4 13" id="KW-0698">rRNA processing</keyword>
<dbReference type="GO" id="GO:0005737">
    <property type="term" value="C:cytoplasm"/>
    <property type="evidence" value="ECO:0007669"/>
    <property type="project" value="UniProtKB-SubCell"/>
</dbReference>
<keyword evidence="3 13" id="KW-0963">Cytoplasm</keyword>
<dbReference type="Pfam" id="PF04055">
    <property type="entry name" value="Radical_SAM"/>
    <property type="match status" value="1"/>
</dbReference>
<feature type="binding site" evidence="13">
    <location>
        <position position="297"/>
    </location>
    <ligand>
        <name>S-adenosyl-L-methionine</name>
        <dbReference type="ChEBI" id="CHEBI:59789"/>
    </ligand>
</feature>
<dbReference type="InterPro" id="IPR027492">
    <property type="entry name" value="RNA_MTrfase_RlmN"/>
</dbReference>
<dbReference type="InterPro" id="IPR040072">
    <property type="entry name" value="Methyltransferase_A"/>
</dbReference>
<sequence>MLKGGYMIKKDIKSMTYEMLEHYFLELNEPKFRAKQVFQWLHNKLAPTFDNMTNISKALRNTLEEKTSLPSLKTVKKLSSELDGTKKFLFELEDGHCIESVFMKYKHGNSVCISSQVGCKMGCTFCASTIGGLVRNLKASEMLEQVYAIIRETNERISNIVIMGTGEPLDNYEELLNFIRIITDEKGLNISIRNITVSTCGLVDKIKMLAEEQLGITLAISLHAPNDNMRKQTMPIANKVTIEEILEACQYYIEKTHRRITFEYSLINGFNDSPEHAVELSQLLRGLLCHVNLIPVNPIEERDYKQSSKEVITKFSGILEKKGIHTTMRRELGRDIQAACGQLRKNYKNE</sequence>
<accession>A0A4R1N2V0</accession>
<dbReference type="SFLD" id="SFLDS00029">
    <property type="entry name" value="Radical_SAM"/>
    <property type="match status" value="1"/>
</dbReference>
<comment type="caution">
    <text evidence="13">Lacks conserved residue(s) required for the propagation of feature annotation.</text>
</comment>
<dbReference type="PIRSF" id="PIRSF006004">
    <property type="entry name" value="CHP00048"/>
    <property type="match status" value="1"/>
</dbReference>
<feature type="binding site" evidence="13">
    <location>
        <position position="119"/>
    </location>
    <ligand>
        <name>[4Fe-4S] cluster</name>
        <dbReference type="ChEBI" id="CHEBI:49883"/>
        <note>4Fe-4S-S-AdoMet</note>
    </ligand>
</feature>
<evidence type="ECO:0000313" key="15">
    <source>
        <dbReference type="EMBL" id="TCK98334.1"/>
    </source>
</evidence>
<feature type="binding site" evidence="13">
    <location>
        <position position="198"/>
    </location>
    <ligand>
        <name>S-adenosyl-L-methionine</name>
        <dbReference type="ChEBI" id="CHEBI:59789"/>
    </ligand>
</feature>
<keyword evidence="16" id="KW-1185">Reference proteome</keyword>
<protein>
    <recommendedName>
        <fullName evidence="13">Probable dual-specificity RNA methyltransferase RlmN</fullName>
        <ecNumber evidence="13">2.1.1.192</ecNumber>
    </recommendedName>
    <alternativeName>
        <fullName evidence="13">23S rRNA (adenine(2503)-C(2))-methyltransferase</fullName>
    </alternativeName>
    <alternativeName>
        <fullName evidence="13">23S rRNA m2A2503 methyltransferase</fullName>
    </alternativeName>
    <alternativeName>
        <fullName evidence="13">Ribosomal RNA large subunit methyltransferase N</fullName>
    </alternativeName>
    <alternativeName>
        <fullName evidence="13">tRNA (adenine(37)-C(2))-methyltransferase</fullName>
    </alternativeName>
    <alternativeName>
        <fullName evidence="13">tRNA m2A37 methyltransferase</fullName>
    </alternativeName>
</protein>
<dbReference type="GO" id="GO:0051539">
    <property type="term" value="F:4 iron, 4 sulfur cluster binding"/>
    <property type="evidence" value="ECO:0007669"/>
    <property type="project" value="UniProtKB-UniRule"/>
</dbReference>
<dbReference type="InterPro" id="IPR007197">
    <property type="entry name" value="rSAM"/>
</dbReference>
<comment type="miscellaneous">
    <text evidence="13">Reaction proceeds by a ping-pong mechanism involving intermediate methylation of a conserved cysteine residue.</text>
</comment>
<evidence type="ECO:0000256" key="3">
    <source>
        <dbReference type="ARBA" id="ARBA00022490"/>
    </source>
</evidence>
<keyword evidence="5 13" id="KW-0489">Methyltransferase</keyword>
<dbReference type="AlphaFoldDB" id="A0A4R1N2V0"/>
<evidence type="ECO:0000256" key="4">
    <source>
        <dbReference type="ARBA" id="ARBA00022552"/>
    </source>
</evidence>
<keyword evidence="10 13" id="KW-0408">Iron</keyword>
<dbReference type="SFLD" id="SFLDG01062">
    <property type="entry name" value="methyltransferase_(Class_A)"/>
    <property type="match status" value="1"/>
</dbReference>
<dbReference type="FunFam" id="3.20.20.70:FF:000014">
    <property type="entry name" value="Probable dual-specificity RNA methyltransferase RlmN"/>
    <property type="match status" value="1"/>
</dbReference>
<dbReference type="InterPro" id="IPR048641">
    <property type="entry name" value="RlmN_N"/>
</dbReference>
<comment type="catalytic activity">
    <reaction evidence="13">
        <text>adenosine(37) in tRNA + 2 reduced [2Fe-2S]-[ferredoxin] + 2 S-adenosyl-L-methionine = 2-methyladenosine(37) in tRNA + 5'-deoxyadenosine + L-methionine + 2 oxidized [2Fe-2S]-[ferredoxin] + S-adenosyl-L-homocysteine</text>
        <dbReference type="Rhea" id="RHEA:43332"/>
        <dbReference type="Rhea" id="RHEA-COMP:10000"/>
        <dbReference type="Rhea" id="RHEA-COMP:10001"/>
        <dbReference type="Rhea" id="RHEA-COMP:10162"/>
        <dbReference type="Rhea" id="RHEA-COMP:10485"/>
        <dbReference type="ChEBI" id="CHEBI:17319"/>
        <dbReference type="ChEBI" id="CHEBI:33737"/>
        <dbReference type="ChEBI" id="CHEBI:33738"/>
        <dbReference type="ChEBI" id="CHEBI:57844"/>
        <dbReference type="ChEBI" id="CHEBI:57856"/>
        <dbReference type="ChEBI" id="CHEBI:59789"/>
        <dbReference type="ChEBI" id="CHEBI:74411"/>
        <dbReference type="ChEBI" id="CHEBI:74497"/>
        <dbReference type="EC" id="2.1.1.192"/>
    </reaction>
</comment>
<evidence type="ECO:0000256" key="13">
    <source>
        <dbReference type="HAMAP-Rule" id="MF_01849"/>
    </source>
</evidence>
<evidence type="ECO:0000256" key="9">
    <source>
        <dbReference type="ARBA" id="ARBA00022723"/>
    </source>
</evidence>
<feature type="binding site" evidence="13">
    <location>
        <begin position="166"/>
        <end position="167"/>
    </location>
    <ligand>
        <name>S-adenosyl-L-methionine</name>
        <dbReference type="ChEBI" id="CHEBI:59789"/>
    </ligand>
</feature>
<feature type="active site" description="S-methylcysteine intermediate" evidence="13">
    <location>
        <position position="340"/>
    </location>
</feature>
<keyword evidence="6 13" id="KW-0808">Transferase</keyword>
<comment type="subcellular location">
    <subcellularLocation>
        <location evidence="1 13">Cytoplasm</location>
    </subcellularLocation>
</comment>
<evidence type="ECO:0000256" key="8">
    <source>
        <dbReference type="ARBA" id="ARBA00022694"/>
    </source>
</evidence>
<dbReference type="EC" id="2.1.1.192" evidence="13"/>
<keyword evidence="12 13" id="KW-1015">Disulfide bond</keyword>